<keyword evidence="1" id="KW-0732">Signal</keyword>
<dbReference type="AlphaFoldDB" id="A0A6M2DXX6"/>
<evidence type="ECO:0000256" key="1">
    <source>
        <dbReference type="SAM" id="SignalP"/>
    </source>
</evidence>
<organism evidence="2">
    <name type="scientific">Xenopsylla cheopis</name>
    <name type="common">Oriental rat flea</name>
    <name type="synonym">Pulex cheopis</name>
    <dbReference type="NCBI Taxonomy" id="163159"/>
    <lineage>
        <taxon>Eukaryota</taxon>
        <taxon>Metazoa</taxon>
        <taxon>Ecdysozoa</taxon>
        <taxon>Arthropoda</taxon>
        <taxon>Hexapoda</taxon>
        <taxon>Insecta</taxon>
        <taxon>Pterygota</taxon>
        <taxon>Neoptera</taxon>
        <taxon>Endopterygota</taxon>
        <taxon>Siphonaptera</taxon>
        <taxon>Pulicidae</taxon>
        <taxon>Xenopsyllinae</taxon>
        <taxon>Xenopsylla</taxon>
    </lineage>
</organism>
<name>A0A6M2DXX6_XENCH</name>
<reference evidence="2" key="1">
    <citation type="submission" date="2020-03" db="EMBL/GenBank/DDBJ databases">
        <title>Transcriptomic Profiling of the Digestive Tract of the Rat Flea, Xenopsylla cheopis, Following Blood Feeding and Infection with Yersinia pestis.</title>
        <authorList>
            <person name="Bland D.M."/>
            <person name="Martens C.A."/>
            <person name="Virtaneva K."/>
            <person name="Kanakabandi K."/>
            <person name="Long D."/>
            <person name="Rosenke R."/>
            <person name="Saturday G.A."/>
            <person name="Hoyt F.H."/>
            <person name="Bruno D.P."/>
            <person name="Ribeiro J.M.C."/>
            <person name="Hinnebusch J."/>
        </authorList>
    </citation>
    <scope>NUCLEOTIDE SEQUENCE</scope>
</reference>
<feature type="signal peptide" evidence="1">
    <location>
        <begin position="1"/>
        <end position="18"/>
    </location>
</feature>
<evidence type="ECO:0000313" key="2">
    <source>
        <dbReference type="EMBL" id="NOV51082.1"/>
    </source>
</evidence>
<feature type="chain" id="PRO_5026748625" evidence="1">
    <location>
        <begin position="19"/>
        <end position="178"/>
    </location>
</feature>
<sequence length="178" mass="20464">MFLKEFIVLFLFVTLVRCNEKVSNTTYECIHQEEYLNEGTLEKLCTVWTPNTPKLQNYTAKKSARSVYLTCASGKIPNEYGSCVWKYLVISSDMEPLKLAYVLQTTSKLLDEVSGVHLAGRLCEDFYRTYPGYDFSIEIGINYDTYKTHSKNMFAKFVMKDKIVTVTAWAVVEPEAIQ</sequence>
<accession>A0A6M2DXX6</accession>
<dbReference type="EMBL" id="GIIL01007356">
    <property type="protein sequence ID" value="NOV51082.1"/>
    <property type="molecule type" value="Transcribed_RNA"/>
</dbReference>
<protein>
    <submittedName>
        <fullName evidence="2">Putative secreted protein</fullName>
    </submittedName>
</protein>
<proteinExistence type="predicted"/>